<dbReference type="Proteomes" id="UP000248423">
    <property type="component" value="Unassembled WGS sequence"/>
</dbReference>
<sequence>MSANIPANRTVEFALRALQLIFAIIVMGTDGYAIHVYRGHTDYVHFVFGNFYAYAGVPDEWGFLMFCAGWTFLGVIFLFLTAGISFAEHALIGSISVIVEVVALLSWLAGFIAVAINIGSNACPAEENQCRLLKAAIVFGALEWLLFMITTIPTIKVVFNSTRRSKTSTTDPTTPV</sequence>
<reference evidence="7 8" key="1">
    <citation type="submission" date="2018-02" db="EMBL/GenBank/DDBJ databases">
        <title>The genomes of Aspergillus section Nigri reveals drivers in fungal speciation.</title>
        <authorList>
            <consortium name="DOE Joint Genome Institute"/>
            <person name="Vesth T.C."/>
            <person name="Nybo J."/>
            <person name="Theobald S."/>
            <person name="Brandl J."/>
            <person name="Frisvad J.C."/>
            <person name="Nielsen K.F."/>
            <person name="Lyhne E.K."/>
            <person name="Kogle M.E."/>
            <person name="Kuo A."/>
            <person name="Riley R."/>
            <person name="Clum A."/>
            <person name="Nolan M."/>
            <person name="Lipzen A."/>
            <person name="Salamov A."/>
            <person name="Henrissat B."/>
            <person name="Wiebenga A."/>
            <person name="De vries R.P."/>
            <person name="Grigoriev I.V."/>
            <person name="Mortensen U.H."/>
            <person name="Andersen M.R."/>
            <person name="Baker S.E."/>
        </authorList>
    </citation>
    <scope>NUCLEOTIDE SEQUENCE [LARGE SCALE GENOMIC DNA]</scope>
    <source>
        <strain evidence="7 8">CBS 121057</strain>
    </source>
</reference>
<comment type="subcellular location">
    <subcellularLocation>
        <location evidence="1">Membrane</location>
        <topology evidence="1">Multi-pass membrane protein</topology>
    </subcellularLocation>
</comment>
<evidence type="ECO:0000259" key="6">
    <source>
        <dbReference type="Pfam" id="PF01284"/>
    </source>
</evidence>
<keyword evidence="8" id="KW-1185">Reference proteome</keyword>
<keyword evidence="2 5" id="KW-0812">Transmembrane</keyword>
<evidence type="ECO:0000313" key="8">
    <source>
        <dbReference type="Proteomes" id="UP000248423"/>
    </source>
</evidence>
<feature type="transmembrane region" description="Helical" evidence="5">
    <location>
        <begin position="91"/>
        <end position="116"/>
    </location>
</feature>
<keyword evidence="3 5" id="KW-1133">Transmembrane helix</keyword>
<evidence type="ECO:0000256" key="3">
    <source>
        <dbReference type="ARBA" id="ARBA00022989"/>
    </source>
</evidence>
<dbReference type="VEuPathDB" id="FungiDB:BO78DRAFT_457959"/>
<dbReference type="GO" id="GO:0016020">
    <property type="term" value="C:membrane"/>
    <property type="evidence" value="ECO:0007669"/>
    <property type="project" value="UniProtKB-SubCell"/>
</dbReference>
<name>A0A319ESV8_ASPSB</name>
<dbReference type="AlphaFoldDB" id="A0A319ESV8"/>
<dbReference type="OrthoDB" id="2117453at2759"/>
<feature type="transmembrane region" description="Helical" evidence="5">
    <location>
        <begin position="136"/>
        <end position="159"/>
    </location>
</feature>
<accession>A0A319ESV8</accession>
<evidence type="ECO:0000256" key="2">
    <source>
        <dbReference type="ARBA" id="ARBA00022692"/>
    </source>
</evidence>
<feature type="transmembrane region" description="Helical" evidence="5">
    <location>
        <begin position="61"/>
        <end position="84"/>
    </location>
</feature>
<proteinExistence type="predicted"/>
<protein>
    <recommendedName>
        <fullName evidence="6">MARVEL domain-containing protein</fullName>
    </recommendedName>
</protein>
<evidence type="ECO:0000313" key="7">
    <source>
        <dbReference type="EMBL" id="PYI11005.1"/>
    </source>
</evidence>
<feature type="transmembrane region" description="Helical" evidence="5">
    <location>
        <begin position="20"/>
        <end position="37"/>
    </location>
</feature>
<evidence type="ECO:0000256" key="4">
    <source>
        <dbReference type="ARBA" id="ARBA00023136"/>
    </source>
</evidence>
<keyword evidence="4 5" id="KW-0472">Membrane</keyword>
<dbReference type="EMBL" id="KZ826319">
    <property type="protein sequence ID" value="PYI11005.1"/>
    <property type="molecule type" value="Genomic_DNA"/>
</dbReference>
<feature type="domain" description="MARVEL" evidence="6">
    <location>
        <begin position="10"/>
        <end position="152"/>
    </location>
</feature>
<evidence type="ECO:0000256" key="1">
    <source>
        <dbReference type="ARBA" id="ARBA00004141"/>
    </source>
</evidence>
<dbReference type="Pfam" id="PF01284">
    <property type="entry name" value="MARVEL"/>
    <property type="match status" value="1"/>
</dbReference>
<gene>
    <name evidence="7" type="ORF">BO78DRAFT_457959</name>
</gene>
<evidence type="ECO:0000256" key="5">
    <source>
        <dbReference type="SAM" id="Phobius"/>
    </source>
</evidence>
<dbReference type="InterPro" id="IPR008253">
    <property type="entry name" value="Marvel"/>
</dbReference>
<dbReference type="PANTHER" id="PTHR37451:SF1">
    <property type="entry name" value="MARVEL DOMAIN-CONTAINING PROTEIN"/>
    <property type="match status" value="1"/>
</dbReference>
<dbReference type="PANTHER" id="PTHR37451">
    <property type="entry name" value="MARVEL DOMAIN"/>
    <property type="match status" value="1"/>
</dbReference>
<organism evidence="7 8">
    <name type="scientific">Aspergillus sclerotiicarbonarius (strain CBS 121057 / IBT 28362)</name>
    <dbReference type="NCBI Taxonomy" id="1448318"/>
    <lineage>
        <taxon>Eukaryota</taxon>
        <taxon>Fungi</taxon>
        <taxon>Dikarya</taxon>
        <taxon>Ascomycota</taxon>
        <taxon>Pezizomycotina</taxon>
        <taxon>Eurotiomycetes</taxon>
        <taxon>Eurotiomycetidae</taxon>
        <taxon>Eurotiales</taxon>
        <taxon>Aspergillaceae</taxon>
        <taxon>Aspergillus</taxon>
        <taxon>Aspergillus subgen. Circumdati</taxon>
    </lineage>
</organism>
<dbReference type="STRING" id="1448318.A0A319ESV8"/>